<dbReference type="PANTHER" id="PTHR21575">
    <property type="entry name" value="PROTEIN HID1"/>
    <property type="match status" value="1"/>
</dbReference>
<accession>A0A098VTE1</accession>
<organism evidence="1 2">
    <name type="scientific">Mitosporidium daphniae</name>
    <dbReference type="NCBI Taxonomy" id="1485682"/>
    <lineage>
        <taxon>Eukaryota</taxon>
        <taxon>Fungi</taxon>
        <taxon>Fungi incertae sedis</taxon>
        <taxon>Microsporidia</taxon>
        <taxon>Mitosporidium</taxon>
    </lineage>
</organism>
<dbReference type="GO" id="GO:0016020">
    <property type="term" value="C:membrane"/>
    <property type="evidence" value="ECO:0007669"/>
    <property type="project" value="TreeGrafter"/>
</dbReference>
<sequence length="231" mass="26278">MQVLITWNGVELLEIGLEFGNWFTILFNEHPFWSTLWQDQGLPLEEILEKIPPTVIREALHSNPEAVLIILTKVSPFVSQAQLVAVIKEFLAPTFSGQFPSVRQYVADSATIQKLLHATRMLCRILPIIFEDQKLRILFAQQHSVPIGSACGLAPAVLDLLFVPGFTIPPNATDENIKVFYSIWESGIGSEKQVESFQQIDLNRMEIIRLILVLFSWRMFQEPCINVPSYL</sequence>
<proteinExistence type="predicted"/>
<dbReference type="GO" id="GO:0000138">
    <property type="term" value="C:Golgi trans cisterna"/>
    <property type="evidence" value="ECO:0007669"/>
    <property type="project" value="TreeGrafter"/>
</dbReference>
<dbReference type="RefSeq" id="XP_013238547.1">
    <property type="nucleotide sequence ID" value="XM_013383093.1"/>
</dbReference>
<dbReference type="OrthoDB" id="1938156at2759"/>
<comment type="caution">
    <text evidence="1">The sequence shown here is derived from an EMBL/GenBank/DDBJ whole genome shotgun (WGS) entry which is preliminary data.</text>
</comment>
<dbReference type="Proteomes" id="UP000029725">
    <property type="component" value="Unassembled WGS sequence"/>
</dbReference>
<dbReference type="EMBL" id="JMKJ01000122">
    <property type="protein sequence ID" value="KGG52089.1"/>
    <property type="molecule type" value="Genomic_DNA"/>
</dbReference>
<keyword evidence="2" id="KW-1185">Reference proteome</keyword>
<gene>
    <name evidence="1" type="ORF">DI09_20p60</name>
</gene>
<dbReference type="Pfam" id="PF12722">
    <property type="entry name" value="Hid1"/>
    <property type="match status" value="1"/>
</dbReference>
<dbReference type="VEuPathDB" id="MicrosporidiaDB:DI09_20p60"/>
<dbReference type="GeneID" id="25259027"/>
<dbReference type="PANTHER" id="PTHR21575:SF12">
    <property type="entry name" value="PROTEIN HID1"/>
    <property type="match status" value="1"/>
</dbReference>
<name>A0A098VTE1_9MICR</name>
<dbReference type="InterPro" id="IPR026705">
    <property type="entry name" value="Hid-1/Ecm30"/>
</dbReference>
<reference evidence="1 2" key="1">
    <citation type="submission" date="2014-04" db="EMBL/GenBank/DDBJ databases">
        <title>A new species of microsporidia sheds light on the evolution of extreme parasitism.</title>
        <authorList>
            <person name="Haag K.L."/>
            <person name="James T.Y."/>
            <person name="Larsson R."/>
            <person name="Schaer T.M."/>
            <person name="Refardt D."/>
            <person name="Pombert J.-F."/>
            <person name="Ebert D."/>
        </authorList>
    </citation>
    <scope>NUCLEOTIDE SEQUENCE [LARGE SCALE GENOMIC DNA]</scope>
    <source>
        <strain evidence="1 2">UGP3</strain>
        <tissue evidence="1">Spores</tissue>
    </source>
</reference>
<evidence type="ECO:0000313" key="2">
    <source>
        <dbReference type="Proteomes" id="UP000029725"/>
    </source>
</evidence>
<protein>
    <submittedName>
        <fullName evidence="1">Uncharacterized protein</fullName>
    </submittedName>
</protein>
<evidence type="ECO:0000313" key="1">
    <source>
        <dbReference type="EMBL" id="KGG52089.1"/>
    </source>
</evidence>
<dbReference type="AlphaFoldDB" id="A0A098VTE1"/>
<dbReference type="GO" id="GO:0005797">
    <property type="term" value="C:Golgi medial cisterna"/>
    <property type="evidence" value="ECO:0007669"/>
    <property type="project" value="TreeGrafter"/>
</dbReference>
<dbReference type="HOGENOM" id="CLU_1200086_0_0_1"/>